<dbReference type="CDD" id="cd13113">
    <property type="entry name" value="Wnt"/>
    <property type="match status" value="1"/>
</dbReference>
<keyword evidence="3 9" id="KW-0217">Developmental protein</keyword>
<dbReference type="InterPro" id="IPR005817">
    <property type="entry name" value="Wnt"/>
</dbReference>
<dbReference type="Pfam" id="PF00110">
    <property type="entry name" value="wnt"/>
    <property type="match status" value="1"/>
</dbReference>
<dbReference type="SMART" id="SM00097">
    <property type="entry name" value="WNT1"/>
    <property type="match status" value="1"/>
</dbReference>
<comment type="subcellular location">
    <subcellularLocation>
        <location evidence="1 9">Secreted</location>
        <location evidence="1 9">Extracellular space</location>
        <location evidence="1 9">Extracellular matrix</location>
    </subcellularLocation>
</comment>
<comment type="function">
    <text evidence="9">Ligand for members of the frizzled family of seven transmembrane receptors.</text>
</comment>
<evidence type="ECO:0000256" key="11">
    <source>
        <dbReference type="SAM" id="SignalP"/>
    </source>
</evidence>
<keyword evidence="7" id="KW-1015">Disulfide bond</keyword>
<keyword evidence="4" id="KW-0964">Secreted</keyword>
<dbReference type="GO" id="GO:0005615">
    <property type="term" value="C:extracellular space"/>
    <property type="evidence" value="ECO:0007669"/>
    <property type="project" value="TreeGrafter"/>
</dbReference>
<evidence type="ECO:0000256" key="10">
    <source>
        <dbReference type="SAM" id="MobiDB-lite"/>
    </source>
</evidence>
<dbReference type="GO" id="GO:0045165">
    <property type="term" value="P:cell fate commitment"/>
    <property type="evidence" value="ECO:0007669"/>
    <property type="project" value="TreeGrafter"/>
</dbReference>
<evidence type="ECO:0000256" key="6">
    <source>
        <dbReference type="ARBA" id="ARBA00022687"/>
    </source>
</evidence>
<dbReference type="GO" id="GO:0005109">
    <property type="term" value="F:frizzled binding"/>
    <property type="evidence" value="ECO:0007669"/>
    <property type="project" value="TreeGrafter"/>
</dbReference>
<dbReference type="AlphaFoldDB" id="C3U5B1"/>
<dbReference type="OrthoDB" id="5945655at2759"/>
<evidence type="ECO:0000256" key="9">
    <source>
        <dbReference type="RuleBase" id="RU003500"/>
    </source>
</evidence>
<dbReference type="PRINTS" id="PR01349">
    <property type="entry name" value="WNTPROTEIN"/>
</dbReference>
<evidence type="ECO:0000256" key="5">
    <source>
        <dbReference type="ARBA" id="ARBA00022530"/>
    </source>
</evidence>
<sequence length="401" mass="45594">MILCHTNMIIQSMLVLILRFIAETYSSGLVFSMYQLQQISSNKYNHLSDSDPTSNPESSQNQQMTINNSPSKTVICQTFSLHQRKLCHQHFRLMESVVNGFLLGLNECQFQFADQIWNCKGHNLTIGGHRTKSKPRKKGKTYLDKLVSKGTPEAAYVSSVISAGVAHQVTKACSKGVHDSCGCDRTIYDTPESERFKWSGCSHNIHFGAAFTRQFLDVPDKIRVSKKPEKALTKLHNNHVGRQAVIMKMAKKCKCHGVSGSCEMKTCIRALPDFRVVGDLLKSRFHKAMQVHFVDSRLIPRYWPSRMFTDNDLIYLLKSPNYCVHNPHFGSLGTQGRKCAEMSLLEKKPEETRGSCEELCCGRGHKKRTFSRVEQCHCKFHWCCDVKCDQCRKDVIEAVCD</sequence>
<keyword evidence="11" id="KW-0732">Signal</keyword>
<proteinExistence type="evidence at transcript level"/>
<evidence type="ECO:0000256" key="7">
    <source>
        <dbReference type="ARBA" id="ARBA00023157"/>
    </source>
</evidence>
<dbReference type="PANTHER" id="PTHR12027">
    <property type="entry name" value="WNT RELATED"/>
    <property type="match status" value="1"/>
</dbReference>
<evidence type="ECO:0000256" key="8">
    <source>
        <dbReference type="ARBA" id="ARBA00023288"/>
    </source>
</evidence>
<evidence type="ECO:0000256" key="2">
    <source>
        <dbReference type="ARBA" id="ARBA00005683"/>
    </source>
</evidence>
<dbReference type="PROSITE" id="PS00246">
    <property type="entry name" value="WNT1"/>
    <property type="match status" value="1"/>
</dbReference>
<feature type="signal peptide" evidence="11">
    <location>
        <begin position="1"/>
        <end position="26"/>
    </location>
</feature>
<keyword evidence="6 9" id="KW-0879">Wnt signaling pathway</keyword>
<dbReference type="EMBL" id="FJ463750">
    <property type="protein sequence ID" value="ACJ64865.1"/>
    <property type="molecule type" value="mRNA"/>
</dbReference>
<dbReference type="GO" id="GO:0030182">
    <property type="term" value="P:neuron differentiation"/>
    <property type="evidence" value="ECO:0007669"/>
    <property type="project" value="TreeGrafter"/>
</dbReference>
<dbReference type="InterPro" id="IPR018161">
    <property type="entry name" value="Wnt_CS"/>
</dbReference>
<accession>C3U5B1</accession>
<feature type="region of interest" description="Disordered" evidence="10">
    <location>
        <begin position="45"/>
        <end position="66"/>
    </location>
</feature>
<dbReference type="InterPro" id="IPR043158">
    <property type="entry name" value="Wnt_C"/>
</dbReference>
<keyword evidence="5" id="KW-0272">Extracellular matrix</keyword>
<dbReference type="Gene3D" id="3.30.2460.20">
    <property type="match status" value="1"/>
</dbReference>
<evidence type="ECO:0000256" key="4">
    <source>
        <dbReference type="ARBA" id="ARBA00022525"/>
    </source>
</evidence>
<evidence type="ECO:0000313" key="12">
    <source>
        <dbReference type="EMBL" id="ACJ64865.1"/>
    </source>
</evidence>
<dbReference type="GO" id="GO:0060070">
    <property type="term" value="P:canonical Wnt signaling pathway"/>
    <property type="evidence" value="ECO:0007669"/>
    <property type="project" value="TreeGrafter"/>
</dbReference>
<feature type="chain" id="PRO_5002932874" description="Protein Wnt" evidence="11">
    <location>
        <begin position="27"/>
        <end position="401"/>
    </location>
</feature>
<organism evidence="12">
    <name type="scientific">Schmidtea mediterranea</name>
    <name type="common">Freshwater planarian flatworm</name>
    <dbReference type="NCBI Taxonomy" id="79327"/>
    <lineage>
        <taxon>Eukaryota</taxon>
        <taxon>Metazoa</taxon>
        <taxon>Spiralia</taxon>
        <taxon>Lophotrochozoa</taxon>
        <taxon>Platyhelminthes</taxon>
        <taxon>Rhabditophora</taxon>
        <taxon>Seriata</taxon>
        <taxon>Tricladida</taxon>
        <taxon>Continenticola</taxon>
        <taxon>Geoplanoidea</taxon>
        <taxon>Dugesiidae</taxon>
        <taxon>Schmidtea</taxon>
    </lineage>
</organism>
<evidence type="ECO:0000256" key="3">
    <source>
        <dbReference type="ARBA" id="ARBA00022473"/>
    </source>
</evidence>
<name>C3U5B1_SCHMD</name>
<reference evidence="12" key="1">
    <citation type="journal article" date="2009" name="Development">
        <title>Smed-Evi/Wntless is required for beta-catenin-dependent and -independent processes during planarian regeneration.</title>
        <authorList>
            <person name="Adell T."/>
            <person name="Salo E."/>
            <person name="Boutros M."/>
            <person name="Bartscherer K."/>
        </authorList>
    </citation>
    <scope>NUCLEOTIDE SEQUENCE</scope>
</reference>
<protein>
    <recommendedName>
        <fullName evidence="9">Protein Wnt</fullName>
    </recommendedName>
</protein>
<evidence type="ECO:0000256" key="1">
    <source>
        <dbReference type="ARBA" id="ARBA00004498"/>
    </source>
</evidence>
<dbReference type="GO" id="GO:0005125">
    <property type="term" value="F:cytokine activity"/>
    <property type="evidence" value="ECO:0007669"/>
    <property type="project" value="TreeGrafter"/>
</dbReference>
<keyword evidence="8" id="KW-0449">Lipoprotein</keyword>
<comment type="similarity">
    <text evidence="2 9">Belongs to the Wnt family.</text>
</comment>